<proteinExistence type="predicted"/>
<accession>A0ABT1F6K1</accession>
<feature type="chain" id="PRO_5046153249" evidence="1">
    <location>
        <begin position="18"/>
        <end position="129"/>
    </location>
</feature>
<gene>
    <name evidence="2" type="ORF">NC595_02990</name>
</gene>
<dbReference type="RefSeq" id="WP_253564788.1">
    <property type="nucleotide sequence ID" value="NZ_JAMZEK010000001.1"/>
</dbReference>
<evidence type="ECO:0000313" key="3">
    <source>
        <dbReference type="Proteomes" id="UP001204615"/>
    </source>
</evidence>
<feature type="signal peptide" evidence="1">
    <location>
        <begin position="1"/>
        <end position="17"/>
    </location>
</feature>
<sequence>MPNLLALALLMAPAAAAAPAEDFHDRIVQGRLAEAAATGAPYQKALWAKIGDPMTDVLKGCIAHNRNVDKSPFTLVADIQADGHPVRVDVQPATVLATCLAGQFAGWTLPPPPKDPKPYPIEIDVSITH</sequence>
<comment type="caution">
    <text evidence="2">The sequence shown here is derived from an EMBL/GenBank/DDBJ whole genome shotgun (WGS) entry which is preliminary data.</text>
</comment>
<keyword evidence="1" id="KW-0732">Signal</keyword>
<reference evidence="2 3" key="1">
    <citation type="submission" date="2022-06" db="EMBL/GenBank/DDBJ databases">
        <title>Dyella sp. Sa strain:Sa Genome sequencing.</title>
        <authorList>
            <person name="Park S."/>
        </authorList>
    </citation>
    <scope>NUCLEOTIDE SEQUENCE [LARGE SCALE GENOMIC DNA]</scope>
    <source>
        <strain evidence="2 3">Sa</strain>
    </source>
</reference>
<organism evidence="2 3">
    <name type="scientific">Dyella lutea</name>
    <dbReference type="NCBI Taxonomy" id="2950441"/>
    <lineage>
        <taxon>Bacteria</taxon>
        <taxon>Pseudomonadati</taxon>
        <taxon>Pseudomonadota</taxon>
        <taxon>Gammaproteobacteria</taxon>
        <taxon>Lysobacterales</taxon>
        <taxon>Rhodanobacteraceae</taxon>
        <taxon>Dyella</taxon>
    </lineage>
</organism>
<keyword evidence="3" id="KW-1185">Reference proteome</keyword>
<dbReference type="EMBL" id="JAMZEK010000001">
    <property type="protein sequence ID" value="MCP1373020.1"/>
    <property type="molecule type" value="Genomic_DNA"/>
</dbReference>
<dbReference type="Proteomes" id="UP001204615">
    <property type="component" value="Unassembled WGS sequence"/>
</dbReference>
<name>A0ABT1F6K1_9GAMM</name>
<evidence type="ECO:0000256" key="1">
    <source>
        <dbReference type="SAM" id="SignalP"/>
    </source>
</evidence>
<protein>
    <submittedName>
        <fullName evidence="2">Peptidase C13</fullName>
    </submittedName>
</protein>
<evidence type="ECO:0000313" key="2">
    <source>
        <dbReference type="EMBL" id="MCP1373020.1"/>
    </source>
</evidence>